<protein>
    <submittedName>
        <fullName evidence="1">Uncharacterized protein</fullName>
    </submittedName>
</protein>
<dbReference type="EMBL" id="SWJQ01000013">
    <property type="protein sequence ID" value="TRZ26474.1"/>
    <property type="molecule type" value="Genomic_DNA"/>
</dbReference>
<evidence type="ECO:0000313" key="1">
    <source>
        <dbReference type="EMBL" id="TRZ26474.1"/>
    </source>
</evidence>
<dbReference type="OrthoDB" id="276744at2759"/>
<dbReference type="PANTHER" id="PTHR33332">
    <property type="entry name" value="REVERSE TRANSCRIPTASE DOMAIN-CONTAINING PROTEIN"/>
    <property type="match status" value="1"/>
</dbReference>
<reference evidence="1" key="1">
    <citation type="submission" date="2019-04" db="EMBL/GenBank/DDBJ databases">
        <title>Genome assembly of Zosterops borbonicus 15179.</title>
        <authorList>
            <person name="Leroy T."/>
            <person name="Anselmetti Y."/>
            <person name="Tilak M.-K."/>
            <person name="Nabholz B."/>
        </authorList>
    </citation>
    <scope>NUCLEOTIDE SEQUENCE</scope>
    <source>
        <strain evidence="1">HGM_15179</strain>
        <tissue evidence="1">Muscle</tissue>
    </source>
</reference>
<proteinExistence type="predicted"/>
<organism evidence="1 2">
    <name type="scientific">Zosterops borbonicus</name>
    <dbReference type="NCBI Taxonomy" id="364589"/>
    <lineage>
        <taxon>Eukaryota</taxon>
        <taxon>Metazoa</taxon>
        <taxon>Chordata</taxon>
        <taxon>Craniata</taxon>
        <taxon>Vertebrata</taxon>
        <taxon>Euteleostomi</taxon>
        <taxon>Archelosauria</taxon>
        <taxon>Archosauria</taxon>
        <taxon>Dinosauria</taxon>
        <taxon>Saurischia</taxon>
        <taxon>Theropoda</taxon>
        <taxon>Coelurosauria</taxon>
        <taxon>Aves</taxon>
        <taxon>Neognathae</taxon>
        <taxon>Neoaves</taxon>
        <taxon>Telluraves</taxon>
        <taxon>Australaves</taxon>
        <taxon>Passeriformes</taxon>
        <taxon>Sylvioidea</taxon>
        <taxon>Zosteropidae</taxon>
        <taxon>Zosterops</taxon>
    </lineage>
</organism>
<dbReference type="AlphaFoldDB" id="A0A8K1GW03"/>
<sequence>MSGPHAGSKFADDTAAGQDAIQVTLDKLEEWAHEQLKRFNQSKVLHLSQGSRHEHRLGEVTESSPAEKGLGVPVGEKLDMSQQCALAAQKAHGLIKSSIASRSRERILPLYFALMRPHQECCIQLWGPQHHKNMDLLEQVLRRTTEMVRELKHLSREDRLRELELVTLVGALGRPYCGLPVP</sequence>
<keyword evidence="2" id="KW-1185">Reference proteome</keyword>
<accession>A0A8K1GW03</accession>
<gene>
    <name evidence="1" type="ORF">HGM15179_000631</name>
</gene>
<name>A0A8K1GW03_9PASS</name>
<evidence type="ECO:0000313" key="2">
    <source>
        <dbReference type="Proteomes" id="UP000796761"/>
    </source>
</evidence>
<comment type="caution">
    <text evidence="1">The sequence shown here is derived from an EMBL/GenBank/DDBJ whole genome shotgun (WGS) entry which is preliminary data.</text>
</comment>
<dbReference type="Proteomes" id="UP000796761">
    <property type="component" value="Unassembled WGS sequence"/>
</dbReference>